<organism evidence="4 5">
    <name type="scientific">Dasania phycosphaerae</name>
    <dbReference type="NCBI Taxonomy" id="2950436"/>
    <lineage>
        <taxon>Bacteria</taxon>
        <taxon>Pseudomonadati</taxon>
        <taxon>Pseudomonadota</taxon>
        <taxon>Gammaproteobacteria</taxon>
        <taxon>Cellvibrionales</taxon>
        <taxon>Spongiibacteraceae</taxon>
        <taxon>Dasania</taxon>
    </lineage>
</organism>
<dbReference type="PROSITE" id="PS50110">
    <property type="entry name" value="RESPONSE_REGULATORY"/>
    <property type="match status" value="1"/>
</dbReference>
<dbReference type="RefSeq" id="WP_258332666.1">
    <property type="nucleotide sequence ID" value="NZ_JAPTGG010000014.1"/>
</dbReference>
<comment type="caution">
    <text evidence="4">The sequence shown here is derived from an EMBL/GenBank/DDBJ whole genome shotgun (WGS) entry which is preliminary data.</text>
</comment>
<evidence type="ECO:0000313" key="4">
    <source>
        <dbReference type="EMBL" id="MCZ0866639.1"/>
    </source>
</evidence>
<dbReference type="PANTHER" id="PTHR44591:SF20">
    <property type="entry name" value="PROTEIN PILH"/>
    <property type="match status" value="1"/>
</dbReference>
<dbReference type="EMBL" id="JAPTGG010000014">
    <property type="protein sequence ID" value="MCZ0866639.1"/>
    <property type="molecule type" value="Genomic_DNA"/>
</dbReference>
<feature type="domain" description="Response regulatory" evidence="3">
    <location>
        <begin position="3"/>
        <end position="119"/>
    </location>
</feature>
<dbReference type="AlphaFoldDB" id="A0A9J6RR60"/>
<evidence type="ECO:0000256" key="1">
    <source>
        <dbReference type="ARBA" id="ARBA00022553"/>
    </source>
</evidence>
<dbReference type="InterPro" id="IPR050595">
    <property type="entry name" value="Bact_response_regulator"/>
</dbReference>
<sequence length="119" mass="12873">MANILIVDDSPIDQKELSSILEKNGHSVISANNGESGVKMASSEKPDLILMDVVMPGLNGFQATRQISKASATAHIPIILVSSKDQETDRQWGLRQGAKSYMVKPVKDKELLSEIAALL</sequence>
<accession>A0A9J6RR60</accession>
<dbReference type="Gene3D" id="3.40.50.2300">
    <property type="match status" value="1"/>
</dbReference>
<feature type="modified residue" description="4-aspartylphosphate" evidence="2">
    <location>
        <position position="52"/>
    </location>
</feature>
<dbReference type="PANTHER" id="PTHR44591">
    <property type="entry name" value="STRESS RESPONSE REGULATOR PROTEIN 1"/>
    <property type="match status" value="1"/>
</dbReference>
<protein>
    <submittedName>
        <fullName evidence="4">Response regulator</fullName>
    </submittedName>
</protein>
<keyword evidence="1 2" id="KW-0597">Phosphoprotein</keyword>
<gene>
    <name evidence="4" type="ORF">O0V09_15615</name>
</gene>
<dbReference type="Pfam" id="PF00072">
    <property type="entry name" value="Response_reg"/>
    <property type="match status" value="1"/>
</dbReference>
<dbReference type="SUPFAM" id="SSF52172">
    <property type="entry name" value="CheY-like"/>
    <property type="match status" value="1"/>
</dbReference>
<evidence type="ECO:0000256" key="2">
    <source>
        <dbReference type="PROSITE-ProRule" id="PRU00169"/>
    </source>
</evidence>
<dbReference type="GO" id="GO:0000160">
    <property type="term" value="P:phosphorelay signal transduction system"/>
    <property type="evidence" value="ECO:0007669"/>
    <property type="project" value="InterPro"/>
</dbReference>
<dbReference type="InterPro" id="IPR011006">
    <property type="entry name" value="CheY-like_superfamily"/>
</dbReference>
<dbReference type="SMART" id="SM00448">
    <property type="entry name" value="REC"/>
    <property type="match status" value="1"/>
</dbReference>
<keyword evidence="5" id="KW-1185">Reference proteome</keyword>
<evidence type="ECO:0000313" key="5">
    <source>
        <dbReference type="Proteomes" id="UP001069090"/>
    </source>
</evidence>
<name>A0A9J6RR60_9GAMM</name>
<proteinExistence type="predicted"/>
<reference evidence="4 5" key="1">
    <citation type="submission" date="2022-12" db="EMBL/GenBank/DDBJ databases">
        <title>Dasania phycosphaerae sp. nov., isolated from particulate material of the south coast of Korea.</title>
        <authorList>
            <person name="Jiang Y."/>
        </authorList>
    </citation>
    <scope>NUCLEOTIDE SEQUENCE [LARGE SCALE GENOMIC DNA]</scope>
    <source>
        <strain evidence="4 5">GY-19</strain>
    </source>
</reference>
<dbReference type="Proteomes" id="UP001069090">
    <property type="component" value="Unassembled WGS sequence"/>
</dbReference>
<dbReference type="InterPro" id="IPR001789">
    <property type="entry name" value="Sig_transdc_resp-reg_receiver"/>
</dbReference>
<evidence type="ECO:0000259" key="3">
    <source>
        <dbReference type="PROSITE" id="PS50110"/>
    </source>
</evidence>